<dbReference type="PANTHER" id="PTHR33361">
    <property type="entry name" value="GLR0591 PROTEIN"/>
    <property type="match status" value="1"/>
</dbReference>
<protein>
    <recommendedName>
        <fullName evidence="4">DUF885 domain-containing protein</fullName>
    </recommendedName>
</protein>
<dbReference type="PROSITE" id="PS51318">
    <property type="entry name" value="TAT"/>
    <property type="match status" value="1"/>
</dbReference>
<organism evidence="2 3">
    <name type="scientific">Candidatus Phycosocius bacilliformis</name>
    <dbReference type="NCBI Taxonomy" id="1445552"/>
    <lineage>
        <taxon>Bacteria</taxon>
        <taxon>Pseudomonadati</taxon>
        <taxon>Pseudomonadota</taxon>
        <taxon>Alphaproteobacteria</taxon>
        <taxon>Caulobacterales</taxon>
        <taxon>Caulobacterales incertae sedis</taxon>
        <taxon>Candidatus Phycosocius</taxon>
    </lineage>
</organism>
<dbReference type="RefSeq" id="WP_108983267.1">
    <property type="nucleotide sequence ID" value="NZ_BFBR01000001.1"/>
</dbReference>
<proteinExistence type="predicted"/>
<dbReference type="Proteomes" id="UP000245086">
    <property type="component" value="Unassembled WGS sequence"/>
</dbReference>
<comment type="caution">
    <text evidence="2">The sequence shown here is derived from an EMBL/GenBank/DDBJ whole genome shotgun (WGS) entry which is preliminary data.</text>
</comment>
<evidence type="ECO:0000313" key="3">
    <source>
        <dbReference type="Proteomes" id="UP000245086"/>
    </source>
</evidence>
<reference evidence="2 3" key="1">
    <citation type="journal article" date="2018" name="Genome Announc.">
        <title>Draft Genome Sequence of "Candidatus Phycosocius bacilliformis," an Alphaproteobacterial Ectosymbiont of the Hydrocarbon-Producing Green Alga Botryococcus braunii.</title>
        <authorList>
            <person name="Tanabe Y."/>
            <person name="Yamaguchi H."/>
            <person name="Watanabe M.M."/>
        </authorList>
    </citation>
    <scope>NUCLEOTIDE SEQUENCE [LARGE SCALE GENOMIC DNA]</scope>
    <source>
        <strain evidence="2 3">BOTRYCO-2</strain>
    </source>
</reference>
<evidence type="ECO:0008006" key="4">
    <source>
        <dbReference type="Google" id="ProtNLM"/>
    </source>
</evidence>
<dbReference type="InterPro" id="IPR010281">
    <property type="entry name" value="DUF885"/>
</dbReference>
<accession>A0A2P2E5N3</accession>
<dbReference type="OrthoDB" id="9769898at2"/>
<sequence>MPRSKQTSRRTVLGAFGAGLTVPLLPSFAAAKGQTGADARFAKISADWLDQTMRLNPVTATWTGDHRFDHLLPDMSAKGRAESLQHAKASLAKVMALPANSLSRDNQVDRAMLLNEVQAQIWRSETLEEWAWNPLVWQDQAGSSLYNLLAREFAPLPQRLKAVTARLRRLPGFLAEARASLVPSRVPTPHALTYAAQNQGLKSIITDMVEPVKSALQGVDLAALDAAIAQFFAAIDTHQNWIETTLLPAAKADFRAGARVFDQQLAYTLLSPLSRQEIRSRADAAVKQVRADMYAVSVRALAGHADAPPMPADPTPDQQQKVIRAALDLAAADRPARDKLVEVSTEATEIARQFVASKDLIRLPDGPVRIILMPEFRRGFSVAYCDSPGPLEKHLDTFYAVSPIPDDWTDQQAISFTSEYNRRAIQDIAVHEAMPGHYVQIFHANTHPSILRAVLGSGSFVEGWAVYAETMMVEEGFMADDPLYRLTQLKVLLRTITNAIIDQAIHVDDWSEAQVMTFLTETAFQEEREAAGKWRRAQLSVTQLSTYFVGFSEHMEARAAAKAKQGAAFTLKAYHDGILGFGSPPVRYARALLLDEAIG</sequence>
<dbReference type="InterPro" id="IPR006311">
    <property type="entry name" value="TAT_signal"/>
</dbReference>
<dbReference type="Pfam" id="PF05960">
    <property type="entry name" value="DUF885"/>
    <property type="match status" value="1"/>
</dbReference>
<dbReference type="EMBL" id="BFBR01000001">
    <property type="protein sequence ID" value="GBF56372.1"/>
    <property type="molecule type" value="Genomic_DNA"/>
</dbReference>
<keyword evidence="1" id="KW-0732">Signal</keyword>
<evidence type="ECO:0000313" key="2">
    <source>
        <dbReference type="EMBL" id="GBF56372.1"/>
    </source>
</evidence>
<gene>
    <name evidence="2" type="ORF">PbB2_00027</name>
</gene>
<name>A0A2P2E5N3_9PROT</name>
<evidence type="ECO:0000256" key="1">
    <source>
        <dbReference type="SAM" id="SignalP"/>
    </source>
</evidence>
<dbReference type="AlphaFoldDB" id="A0A2P2E5N3"/>
<feature type="signal peptide" evidence="1">
    <location>
        <begin position="1"/>
        <end position="29"/>
    </location>
</feature>
<feature type="chain" id="PRO_5015150674" description="DUF885 domain-containing protein" evidence="1">
    <location>
        <begin position="30"/>
        <end position="599"/>
    </location>
</feature>
<keyword evidence="3" id="KW-1185">Reference proteome</keyword>
<dbReference type="PANTHER" id="PTHR33361:SF15">
    <property type="entry name" value="DUF885 FAMILY LIPOPROTEIN"/>
    <property type="match status" value="1"/>
</dbReference>